<feature type="transmembrane region" description="Helical" evidence="7">
    <location>
        <begin position="154"/>
        <end position="170"/>
    </location>
</feature>
<dbReference type="RefSeq" id="WP_205189003.1">
    <property type="nucleotide sequence ID" value="NZ_JAFBFC010000012.1"/>
</dbReference>
<protein>
    <submittedName>
        <fullName evidence="9">Membrane associated rhomboid family serine protease</fullName>
    </submittedName>
</protein>
<keyword evidence="6 7" id="KW-0472">Membrane</keyword>
<dbReference type="InterPro" id="IPR022764">
    <property type="entry name" value="Peptidase_S54_rhomboid_dom"/>
</dbReference>
<reference evidence="9 10" key="1">
    <citation type="submission" date="2021-01" db="EMBL/GenBank/DDBJ databases">
        <title>Genomic Encyclopedia of Type Strains, Phase IV (KMG-IV): sequencing the most valuable type-strain genomes for metagenomic binning, comparative biology and taxonomic classification.</title>
        <authorList>
            <person name="Goeker M."/>
        </authorList>
    </citation>
    <scope>NUCLEOTIDE SEQUENCE [LARGE SCALE GENOMIC DNA]</scope>
    <source>
        <strain evidence="9 10">DSM 104297</strain>
    </source>
</reference>
<evidence type="ECO:0000256" key="1">
    <source>
        <dbReference type="ARBA" id="ARBA00004141"/>
    </source>
</evidence>
<keyword evidence="3 7" id="KW-0812">Transmembrane</keyword>
<evidence type="ECO:0000256" key="7">
    <source>
        <dbReference type="SAM" id="Phobius"/>
    </source>
</evidence>
<dbReference type="SUPFAM" id="SSF144091">
    <property type="entry name" value="Rhomboid-like"/>
    <property type="match status" value="1"/>
</dbReference>
<feature type="transmembrane region" description="Helical" evidence="7">
    <location>
        <begin position="206"/>
        <end position="223"/>
    </location>
</feature>
<dbReference type="Pfam" id="PF01694">
    <property type="entry name" value="Rhomboid"/>
    <property type="match status" value="1"/>
</dbReference>
<keyword evidence="4" id="KW-0378">Hydrolase</keyword>
<keyword evidence="9" id="KW-0645">Protease</keyword>
<feature type="transmembrane region" description="Helical" evidence="7">
    <location>
        <begin position="176"/>
        <end position="194"/>
    </location>
</feature>
<dbReference type="PANTHER" id="PTHR43731:SF14">
    <property type="entry name" value="PRESENILIN-ASSOCIATED RHOMBOID-LIKE PROTEIN, MITOCHONDRIAL"/>
    <property type="match status" value="1"/>
</dbReference>
<comment type="caution">
    <text evidence="9">The sequence shown here is derived from an EMBL/GenBank/DDBJ whole genome shotgun (WGS) entry which is preliminary data.</text>
</comment>
<dbReference type="PANTHER" id="PTHR43731">
    <property type="entry name" value="RHOMBOID PROTEASE"/>
    <property type="match status" value="1"/>
</dbReference>
<evidence type="ECO:0000256" key="6">
    <source>
        <dbReference type="ARBA" id="ARBA00023136"/>
    </source>
</evidence>
<comment type="subcellular location">
    <subcellularLocation>
        <location evidence="1">Membrane</location>
        <topology evidence="1">Multi-pass membrane protein</topology>
    </subcellularLocation>
</comment>
<accession>A0ABS2R0Q0</accession>
<evidence type="ECO:0000259" key="8">
    <source>
        <dbReference type="Pfam" id="PF01694"/>
    </source>
</evidence>
<feature type="domain" description="Peptidase S54 rhomboid" evidence="8">
    <location>
        <begin position="56"/>
        <end position="193"/>
    </location>
</feature>
<feature type="transmembrane region" description="Helical" evidence="7">
    <location>
        <begin position="58"/>
        <end position="85"/>
    </location>
</feature>
<keyword evidence="5 7" id="KW-1133">Transmembrane helix</keyword>
<evidence type="ECO:0000313" key="9">
    <source>
        <dbReference type="EMBL" id="MBM7705018.1"/>
    </source>
</evidence>
<evidence type="ECO:0000256" key="3">
    <source>
        <dbReference type="ARBA" id="ARBA00022692"/>
    </source>
</evidence>
<evidence type="ECO:0000256" key="5">
    <source>
        <dbReference type="ARBA" id="ARBA00022989"/>
    </source>
</evidence>
<comment type="similarity">
    <text evidence="2">Belongs to the peptidase S54 family.</text>
</comment>
<feature type="transmembrane region" description="Helical" evidence="7">
    <location>
        <begin position="97"/>
        <end position="116"/>
    </location>
</feature>
<dbReference type="InterPro" id="IPR050925">
    <property type="entry name" value="Rhomboid_protease_S54"/>
</dbReference>
<gene>
    <name evidence="9" type="ORF">JOC83_003904</name>
</gene>
<dbReference type="InterPro" id="IPR035952">
    <property type="entry name" value="Rhomboid-like_sf"/>
</dbReference>
<feature type="transmembrane region" description="Helical" evidence="7">
    <location>
        <begin position="122"/>
        <end position="142"/>
    </location>
</feature>
<feature type="transmembrane region" description="Helical" evidence="7">
    <location>
        <begin position="12"/>
        <end position="38"/>
    </location>
</feature>
<dbReference type="GO" id="GO:0006508">
    <property type="term" value="P:proteolysis"/>
    <property type="evidence" value="ECO:0007669"/>
    <property type="project" value="UniProtKB-KW"/>
</dbReference>
<evidence type="ECO:0000256" key="2">
    <source>
        <dbReference type="ARBA" id="ARBA00009045"/>
    </source>
</evidence>
<dbReference type="EMBL" id="JAFBFC010000012">
    <property type="protein sequence ID" value="MBM7705018.1"/>
    <property type="molecule type" value="Genomic_DNA"/>
</dbReference>
<evidence type="ECO:0000256" key="4">
    <source>
        <dbReference type="ARBA" id="ARBA00022801"/>
    </source>
</evidence>
<proteinExistence type="inferred from homology"/>
<name>A0ABS2R0Q0_9BACI</name>
<dbReference type="Gene3D" id="1.20.1540.10">
    <property type="entry name" value="Rhomboid-like"/>
    <property type="match status" value="1"/>
</dbReference>
<organism evidence="9 10">
    <name type="scientific">Priestia iocasae</name>
    <dbReference type="NCBI Taxonomy" id="2291674"/>
    <lineage>
        <taxon>Bacteria</taxon>
        <taxon>Bacillati</taxon>
        <taxon>Bacillota</taxon>
        <taxon>Bacilli</taxon>
        <taxon>Bacillales</taxon>
        <taxon>Bacillaceae</taxon>
        <taxon>Priestia</taxon>
    </lineage>
</organism>
<dbReference type="GO" id="GO:0008233">
    <property type="term" value="F:peptidase activity"/>
    <property type="evidence" value="ECO:0007669"/>
    <property type="project" value="UniProtKB-KW"/>
</dbReference>
<keyword evidence="10" id="KW-1185">Reference proteome</keyword>
<evidence type="ECO:0000313" key="10">
    <source>
        <dbReference type="Proteomes" id="UP000809829"/>
    </source>
</evidence>
<sequence length="224" mass="25498">MFVRTETFREFIRFYPITSILIAIHLLFWIILILPLSYSNLFISQLVGVNGLIEQGEYWRLVTPIFLHSGFSHLLFNTFSLVLFAPALERLLGKSKFIFAYIGSGLIANIITFWLHPPTYSHVGSSGAIFGLLGMYIFLILYQKHVLSSSDTQIVIVLLVIGLLMGLFNARVNMVAHVGGMLGGFTLSFIFFKAPIHSHRPKTKQFYFWLILSLLVIIGLFSYR</sequence>
<dbReference type="Proteomes" id="UP000809829">
    <property type="component" value="Unassembled WGS sequence"/>
</dbReference>